<feature type="compositionally biased region" description="Polar residues" evidence="1">
    <location>
        <begin position="27"/>
        <end position="38"/>
    </location>
</feature>
<gene>
    <name evidence="2" type="ORF">SSEG_05135</name>
</gene>
<evidence type="ECO:0000313" key="2">
    <source>
        <dbReference type="EMBL" id="EDY58643.1"/>
    </source>
</evidence>
<dbReference type="AlphaFoldDB" id="B5I0N8"/>
<dbReference type="HOGENOM" id="CLU_132689_0_0_11"/>
<dbReference type="Proteomes" id="UP000002785">
    <property type="component" value="Chromosome"/>
</dbReference>
<accession>B5I0N8</accession>
<feature type="compositionally biased region" description="Polar residues" evidence="1">
    <location>
        <begin position="1"/>
        <end position="18"/>
    </location>
</feature>
<evidence type="ECO:0008006" key="4">
    <source>
        <dbReference type="Google" id="ProtNLM"/>
    </source>
</evidence>
<dbReference type="EMBL" id="CM000951">
    <property type="protein sequence ID" value="EDY58643.1"/>
    <property type="molecule type" value="Genomic_DNA"/>
</dbReference>
<sequence>MTSWTSTTWPRGNCSVSSRAPRRATRNPKTPRTPQTPMSEPYVTFPDVEQLVVDLLKDRSELAGVVVDVAPPAGFDGSQRAVLVSRMGGAWAEDPRLDNPLVDLEVYGPSKAAAHTVSLVARSLVLQLRGVRYGGATVVDVVEEDGPRWLPDYRHASANRYVSTTRLVVRPA</sequence>
<feature type="region of interest" description="Disordered" evidence="1">
    <location>
        <begin position="1"/>
        <end position="41"/>
    </location>
</feature>
<reference evidence="2" key="1">
    <citation type="submission" date="2009-10" db="EMBL/GenBank/DDBJ databases">
        <title>The genome sequence of Streptomyces sviceus strain ATCC 29083.</title>
        <authorList>
            <consortium name="The Broad Institute Genome Sequencing Platform"/>
            <consortium name="Broad Institute Microbial Sequencing Center"/>
            <person name="Fischbach M."/>
            <person name="Godfrey P."/>
            <person name="Ward D."/>
            <person name="Young S."/>
            <person name="Zeng Q."/>
            <person name="Koehrsen M."/>
            <person name="Alvarado L."/>
            <person name="Berlin A.M."/>
            <person name="Bochicchio J."/>
            <person name="Borenstein D."/>
            <person name="Chapman S.B."/>
            <person name="Chen Z."/>
            <person name="Engels R."/>
            <person name="Freedman E."/>
            <person name="Gellesch M."/>
            <person name="Goldberg J."/>
            <person name="Griggs A."/>
            <person name="Gujja S."/>
            <person name="Heilman E.R."/>
            <person name="Heiman D.I."/>
            <person name="Hepburn T.A."/>
            <person name="Howarth C."/>
            <person name="Jen D."/>
            <person name="Larson L."/>
            <person name="Lewis B."/>
            <person name="Mehta T."/>
            <person name="Park D."/>
            <person name="Pearson M."/>
            <person name="Richards J."/>
            <person name="Roberts A."/>
            <person name="Saif S."/>
            <person name="Shea T.D."/>
            <person name="Shenoy N."/>
            <person name="Sisk P."/>
            <person name="Stolte C."/>
            <person name="Sykes S.N."/>
            <person name="Thomson T."/>
            <person name="Walk T."/>
            <person name="White J."/>
            <person name="Yandava C."/>
            <person name="Straight P."/>
            <person name="Clardy J."/>
            <person name="Hung D."/>
            <person name="Kolter R."/>
            <person name="Mekalanos J."/>
            <person name="Walker S."/>
            <person name="Walsh C.T."/>
            <person name="Wieland-Brown L.C."/>
            <person name="Haas B."/>
            <person name="Nusbaum C."/>
            <person name="Birren B."/>
        </authorList>
    </citation>
    <scope>NUCLEOTIDE SEQUENCE [LARGE SCALE GENOMIC DNA]</scope>
    <source>
        <strain evidence="2">ATCC 29083</strain>
    </source>
</reference>
<dbReference type="eggNOG" id="ENOG5033Z6T">
    <property type="taxonomic scope" value="Bacteria"/>
</dbReference>
<keyword evidence="3" id="KW-1185">Reference proteome</keyword>
<organism evidence="2 3">
    <name type="scientific">Streptomyces sviceus (strain ATCC 29083 / DSM 924 / JCM 4929 / NBRC 13980 / NCIMB 11184 / NRRL 5439 / UC 5370)</name>
    <dbReference type="NCBI Taxonomy" id="463191"/>
    <lineage>
        <taxon>Bacteria</taxon>
        <taxon>Bacillati</taxon>
        <taxon>Actinomycetota</taxon>
        <taxon>Actinomycetes</taxon>
        <taxon>Kitasatosporales</taxon>
        <taxon>Streptomycetaceae</taxon>
        <taxon>Streptomyces</taxon>
    </lineage>
</organism>
<protein>
    <recommendedName>
        <fullName evidence="4">Tail terminator</fullName>
    </recommendedName>
</protein>
<name>B5I0N8_STRX2</name>
<evidence type="ECO:0000313" key="3">
    <source>
        <dbReference type="Proteomes" id="UP000002785"/>
    </source>
</evidence>
<proteinExistence type="predicted"/>
<evidence type="ECO:0000256" key="1">
    <source>
        <dbReference type="SAM" id="MobiDB-lite"/>
    </source>
</evidence>